<keyword evidence="1" id="KW-1133">Transmembrane helix</keyword>
<dbReference type="PRINTS" id="PR00625">
    <property type="entry name" value="JDOMAIN"/>
</dbReference>
<reference evidence="4" key="1">
    <citation type="submission" date="2017-09" db="EMBL/GenBank/DDBJ databases">
        <title>Depth-based differentiation of microbial function through sediment-hosted aquifers and enrichment of novel symbionts in the deep terrestrial subsurface.</title>
        <authorList>
            <person name="Probst A.J."/>
            <person name="Ladd B."/>
            <person name="Jarett J.K."/>
            <person name="Geller-Mcgrath D.E."/>
            <person name="Sieber C.M.K."/>
            <person name="Emerson J.B."/>
            <person name="Anantharaman K."/>
            <person name="Thomas B.C."/>
            <person name="Malmstrom R."/>
            <person name="Stieglmeier M."/>
            <person name="Klingl A."/>
            <person name="Woyke T."/>
            <person name="Ryan C.M."/>
            <person name="Banfield J.F."/>
        </authorList>
    </citation>
    <scope>NUCLEOTIDE SEQUENCE [LARGE SCALE GENOMIC DNA]</scope>
</reference>
<accession>A0A2M8KRY3</accession>
<dbReference type="PROSITE" id="PS50076">
    <property type="entry name" value="DNAJ_2"/>
    <property type="match status" value="1"/>
</dbReference>
<dbReference type="PANTHER" id="PTHR32060:SF30">
    <property type="entry name" value="CARBOXY-TERMINAL PROCESSING PROTEASE CTPA"/>
    <property type="match status" value="1"/>
</dbReference>
<dbReference type="CDD" id="cd06567">
    <property type="entry name" value="Peptidase_S41"/>
    <property type="match status" value="1"/>
</dbReference>
<evidence type="ECO:0000256" key="1">
    <source>
        <dbReference type="SAM" id="Phobius"/>
    </source>
</evidence>
<feature type="transmembrane region" description="Helical" evidence="1">
    <location>
        <begin position="12"/>
        <end position="34"/>
    </location>
</feature>
<dbReference type="GO" id="GO:0004175">
    <property type="term" value="F:endopeptidase activity"/>
    <property type="evidence" value="ECO:0007669"/>
    <property type="project" value="TreeGrafter"/>
</dbReference>
<name>A0A2M8KRY3_9BACT</name>
<dbReference type="SUPFAM" id="SSF46565">
    <property type="entry name" value="Chaperone J-domain"/>
    <property type="match status" value="1"/>
</dbReference>
<dbReference type="Gene3D" id="3.90.226.10">
    <property type="entry name" value="2-enoyl-CoA Hydratase, Chain A, domain 1"/>
    <property type="match status" value="1"/>
</dbReference>
<dbReference type="InterPro" id="IPR036869">
    <property type="entry name" value="J_dom_sf"/>
</dbReference>
<sequence length="432" mass="49004">MLKRIKTIFSKKILFVIAMCSIAIVAAVGGYLWGSKTFSRLPKKENIYSAFLMEEFDIVQKNYWDKLSDSQLIDIYLLANQKVSGQFSQNLTKDKKGLKKILEKTLNTLDSSEKKKQYTVTLADTVLTSLQPAGRSRLYSKKEEKNLKNEVENKNPTLDRYKTIGTNKKASQQEVALAYEKKKQELETQKTPEAKVKLAEVEQAYETLSTQQNRDRYDSTGVESTVVSKIVNTRVLYMHLTRFSPTTLDDIVHTAESYNDNSTLDALIFDLRDNIGGLIDGLPYFMGPFIGPDQYAYQFLHHGKKQDFKTQTGLLPSLTKYKQVVVLINENSQSSAEVMAASMKKYNVGTLVGTPSKGWGTVEKVFPLKQQLDKTETFSVFLVHSLTLREDGQPIEGKGVIPDVDITDPSWQEKLFSYTRYSKLVSAVKEVW</sequence>
<feature type="domain" description="J" evidence="2">
    <location>
        <begin position="159"/>
        <end position="221"/>
    </location>
</feature>
<keyword evidence="1" id="KW-0472">Membrane</keyword>
<dbReference type="InterPro" id="IPR001623">
    <property type="entry name" value="DnaJ_domain"/>
</dbReference>
<dbReference type="Pfam" id="PF03572">
    <property type="entry name" value="Peptidase_S41"/>
    <property type="match status" value="1"/>
</dbReference>
<keyword evidence="1" id="KW-0812">Transmembrane</keyword>
<dbReference type="Gene3D" id="1.10.287.110">
    <property type="entry name" value="DnaJ domain"/>
    <property type="match status" value="1"/>
</dbReference>
<dbReference type="SMART" id="SM00245">
    <property type="entry name" value="TSPc"/>
    <property type="match status" value="1"/>
</dbReference>
<dbReference type="AlphaFoldDB" id="A0A2M8KRY3"/>
<dbReference type="GO" id="GO:0008236">
    <property type="term" value="F:serine-type peptidase activity"/>
    <property type="evidence" value="ECO:0007669"/>
    <property type="project" value="InterPro"/>
</dbReference>
<dbReference type="InterPro" id="IPR029045">
    <property type="entry name" value="ClpP/crotonase-like_dom_sf"/>
</dbReference>
<protein>
    <recommendedName>
        <fullName evidence="2">J domain-containing protein</fullName>
    </recommendedName>
</protein>
<dbReference type="EMBL" id="PFED01000150">
    <property type="protein sequence ID" value="PJE62672.1"/>
    <property type="molecule type" value="Genomic_DNA"/>
</dbReference>
<comment type="caution">
    <text evidence="3">The sequence shown here is derived from an EMBL/GenBank/DDBJ whole genome shotgun (WGS) entry which is preliminary data.</text>
</comment>
<evidence type="ECO:0000259" key="2">
    <source>
        <dbReference type="PROSITE" id="PS50076"/>
    </source>
</evidence>
<dbReference type="Proteomes" id="UP000229554">
    <property type="component" value="Unassembled WGS sequence"/>
</dbReference>
<dbReference type="GO" id="GO:0006508">
    <property type="term" value="P:proteolysis"/>
    <property type="evidence" value="ECO:0007669"/>
    <property type="project" value="InterPro"/>
</dbReference>
<evidence type="ECO:0000313" key="4">
    <source>
        <dbReference type="Proteomes" id="UP000229554"/>
    </source>
</evidence>
<organism evidence="3 4">
    <name type="scientific">Candidatus Roizmanbacteria bacterium CG10_big_fil_rev_8_21_14_0_10_39_6</name>
    <dbReference type="NCBI Taxonomy" id="1974853"/>
    <lineage>
        <taxon>Bacteria</taxon>
        <taxon>Candidatus Roizmaniibacteriota</taxon>
    </lineage>
</organism>
<proteinExistence type="predicted"/>
<dbReference type="PANTHER" id="PTHR32060">
    <property type="entry name" value="TAIL-SPECIFIC PROTEASE"/>
    <property type="match status" value="1"/>
</dbReference>
<dbReference type="GO" id="GO:0007165">
    <property type="term" value="P:signal transduction"/>
    <property type="evidence" value="ECO:0007669"/>
    <property type="project" value="TreeGrafter"/>
</dbReference>
<dbReference type="InterPro" id="IPR005151">
    <property type="entry name" value="Tail-specific_protease"/>
</dbReference>
<evidence type="ECO:0000313" key="3">
    <source>
        <dbReference type="EMBL" id="PJE62672.1"/>
    </source>
</evidence>
<gene>
    <name evidence="3" type="ORF">COU88_03755</name>
</gene>
<dbReference type="GO" id="GO:0030288">
    <property type="term" value="C:outer membrane-bounded periplasmic space"/>
    <property type="evidence" value="ECO:0007669"/>
    <property type="project" value="TreeGrafter"/>
</dbReference>
<dbReference type="SUPFAM" id="SSF52096">
    <property type="entry name" value="ClpP/crotonase"/>
    <property type="match status" value="1"/>
</dbReference>